<proteinExistence type="predicted"/>
<accession>A0A8S5RMZ1</accession>
<name>A0A8S5RMZ1_9VIRU</name>
<sequence>MCVVAVIIYGLFCTIINKFNRWRKNGCKIKCLCKPHIYEIQWHWCRDGETELVCKKCGKKKTLFIDYDFSKKSNH</sequence>
<organism evidence="1">
    <name type="scientific">virus sp. ctEfN2</name>
    <dbReference type="NCBI Taxonomy" id="2825810"/>
    <lineage>
        <taxon>Viruses</taxon>
    </lineage>
</organism>
<protein>
    <submittedName>
        <fullName evidence="1">Cytochrome b-c1 complex subunit</fullName>
    </submittedName>
</protein>
<dbReference type="EMBL" id="BK059123">
    <property type="protein sequence ID" value="DAE32489.1"/>
    <property type="molecule type" value="Genomic_DNA"/>
</dbReference>
<evidence type="ECO:0000313" key="1">
    <source>
        <dbReference type="EMBL" id="DAE32489.1"/>
    </source>
</evidence>
<reference evidence="1" key="1">
    <citation type="journal article" date="2021" name="Proc. Natl. Acad. Sci. U.S.A.">
        <title>A Catalog of Tens of Thousands of Viruses from Human Metagenomes Reveals Hidden Associations with Chronic Diseases.</title>
        <authorList>
            <person name="Tisza M.J."/>
            <person name="Buck C.B."/>
        </authorList>
    </citation>
    <scope>NUCLEOTIDE SEQUENCE</scope>
    <source>
        <strain evidence="1">CtEfN2</strain>
    </source>
</reference>